<dbReference type="Proteomes" id="UP000831019">
    <property type="component" value="Chromosome"/>
</dbReference>
<dbReference type="RefSeq" id="WP_243261430.1">
    <property type="nucleotide sequence ID" value="NZ_CP085144.1"/>
</dbReference>
<keyword evidence="1" id="KW-0175">Coiled coil</keyword>
<evidence type="ECO:0000256" key="1">
    <source>
        <dbReference type="SAM" id="Coils"/>
    </source>
</evidence>
<reference evidence="3" key="1">
    <citation type="journal article" date="2022" name="Microorganisms">
        <title>Beyond the ABCs#Discovery of Three New Plasmid Types in Rhodobacterales (RepQ, RepY, RepW).</title>
        <authorList>
            <person name="Freese H.M."/>
            <person name="Ringel V."/>
            <person name="Overmann J."/>
            <person name="Petersen J."/>
        </authorList>
    </citation>
    <scope>NUCLEOTIDE SEQUENCE [LARGE SCALE GENOMIC DNA]</scope>
    <source>
        <strain evidence="3">DSM 109990</strain>
    </source>
</reference>
<evidence type="ECO:0000313" key="2">
    <source>
        <dbReference type="EMBL" id="UOA15969.1"/>
    </source>
</evidence>
<accession>A0ABY3ZPB6</accession>
<gene>
    <name evidence="2" type="ORF">DSM109990_02817</name>
</gene>
<name>A0ABY3ZPB6_9RHOB</name>
<protein>
    <submittedName>
        <fullName evidence="2">Uncharacterized protein</fullName>
    </submittedName>
</protein>
<evidence type="ECO:0000313" key="3">
    <source>
        <dbReference type="Proteomes" id="UP000831019"/>
    </source>
</evidence>
<organism evidence="2 3">
    <name type="scientific">Sulfitobacter dubius</name>
    <dbReference type="NCBI Taxonomy" id="218673"/>
    <lineage>
        <taxon>Bacteria</taxon>
        <taxon>Pseudomonadati</taxon>
        <taxon>Pseudomonadota</taxon>
        <taxon>Alphaproteobacteria</taxon>
        <taxon>Rhodobacterales</taxon>
        <taxon>Roseobacteraceae</taxon>
        <taxon>Sulfitobacter</taxon>
    </lineage>
</organism>
<sequence length="209" mass="23672">MPEREDLNNAKSYQDGLIQKHSALIVEELARLREARACFNSLTALSKAVAKNTGLTDVTLRRNNLYRNLLLNYLKSQGGRSGYASRSEAELNELRHKVTELELSLSNTKAETARLRAFCEKMDVSDPPDPQPNDYIPLANSSDEDWEHNCQRTYYLVQALLSRAFFVTNFEKNIIEDPAEIGDEELVAGSNLAKPYIDWCRSRESNGAE</sequence>
<feature type="coiled-coil region" evidence="1">
    <location>
        <begin position="84"/>
        <end position="111"/>
    </location>
</feature>
<keyword evidence="3" id="KW-1185">Reference proteome</keyword>
<dbReference type="EMBL" id="CP085144">
    <property type="protein sequence ID" value="UOA15969.1"/>
    <property type="molecule type" value="Genomic_DNA"/>
</dbReference>
<proteinExistence type="predicted"/>